<dbReference type="InterPro" id="IPR035992">
    <property type="entry name" value="Ricin_B-like_lectins"/>
</dbReference>
<dbReference type="Proteomes" id="UP001519291">
    <property type="component" value="Unassembled WGS sequence"/>
</dbReference>
<comment type="caution">
    <text evidence="2">The sequence shown here is derived from an EMBL/GenBank/DDBJ whole genome shotgun (WGS) entry which is preliminary data.</text>
</comment>
<evidence type="ECO:0000313" key="3">
    <source>
        <dbReference type="Proteomes" id="UP001519291"/>
    </source>
</evidence>
<dbReference type="InterPro" id="IPR000772">
    <property type="entry name" value="Ricin_B_lectin"/>
</dbReference>
<dbReference type="EMBL" id="JAGIOH010000001">
    <property type="protein sequence ID" value="MBP2404087.1"/>
    <property type="molecule type" value="Genomic_DNA"/>
</dbReference>
<dbReference type="PROSITE" id="PS50231">
    <property type="entry name" value="RICIN_B_LECTIN"/>
    <property type="match status" value="1"/>
</dbReference>
<gene>
    <name evidence="2" type="ORF">JO379_003556</name>
</gene>
<keyword evidence="3" id="KW-1185">Reference proteome</keyword>
<sequence length="156" mass="17151">MPKLRAHVEGDEYIEVEVPDEAVITLAGHPDLTFDVAGASKEAGAPVILWKLHRGDNQRWRIHQPDRYGWFHLVNVHSGLCLTLADGTDGAPVTQAAVVDNDRSQKWWLRQVKGGYHIANGTLRRIAPEAAASGKPLKGLHGSAEDDSWTWVFTAA</sequence>
<protein>
    <recommendedName>
        <fullName evidence="1">Ricin B lectin domain-containing protein</fullName>
    </recommendedName>
</protein>
<organism evidence="2 3">
    <name type="scientific">Streptomyces syringium</name>
    <dbReference type="NCBI Taxonomy" id="76729"/>
    <lineage>
        <taxon>Bacteria</taxon>
        <taxon>Bacillati</taxon>
        <taxon>Actinomycetota</taxon>
        <taxon>Actinomycetes</taxon>
        <taxon>Kitasatosporales</taxon>
        <taxon>Streptomycetaceae</taxon>
        <taxon>Streptomyces</taxon>
    </lineage>
</organism>
<evidence type="ECO:0000259" key="1">
    <source>
        <dbReference type="Pfam" id="PF14200"/>
    </source>
</evidence>
<feature type="domain" description="Ricin B lectin" evidence="1">
    <location>
        <begin position="56"/>
        <end position="120"/>
    </location>
</feature>
<evidence type="ECO:0000313" key="2">
    <source>
        <dbReference type="EMBL" id="MBP2404087.1"/>
    </source>
</evidence>
<reference evidence="2 3" key="1">
    <citation type="submission" date="2021-03" db="EMBL/GenBank/DDBJ databases">
        <title>Sequencing the genomes of 1000 actinobacteria strains.</title>
        <authorList>
            <person name="Klenk H.-P."/>
        </authorList>
    </citation>
    <scope>NUCLEOTIDE SEQUENCE [LARGE SCALE GENOMIC DNA]</scope>
    <source>
        <strain evidence="2 3">DSM 41480</strain>
    </source>
</reference>
<dbReference type="SUPFAM" id="SSF50370">
    <property type="entry name" value="Ricin B-like lectins"/>
    <property type="match status" value="1"/>
</dbReference>
<dbReference type="CDD" id="cd00161">
    <property type="entry name" value="beta-trefoil_Ricin-like"/>
    <property type="match status" value="1"/>
</dbReference>
<dbReference type="Gene3D" id="2.80.10.50">
    <property type="match status" value="2"/>
</dbReference>
<name>A0ABS4Y5N4_9ACTN</name>
<dbReference type="GeneID" id="91570431"/>
<proteinExistence type="predicted"/>
<dbReference type="Pfam" id="PF14200">
    <property type="entry name" value="RicinB_lectin_2"/>
    <property type="match status" value="1"/>
</dbReference>
<dbReference type="RefSeq" id="WP_130878471.1">
    <property type="nucleotide sequence ID" value="NZ_JAGIOH010000001.1"/>
</dbReference>
<accession>A0ABS4Y5N4</accession>